<comment type="function">
    <text evidence="2">Functions as a ribosomal silencing factor. Interacts with ribosomal protein uL14 (rplN), blocking formation of intersubunit bridge B8. Prevents association of the 30S and 50S ribosomal subunits and the formation of functional ribosomes, thus repressing translation.</text>
</comment>
<dbReference type="GO" id="GO:0017148">
    <property type="term" value="P:negative regulation of translation"/>
    <property type="evidence" value="ECO:0007669"/>
    <property type="project" value="UniProtKB-UniRule"/>
</dbReference>
<dbReference type="GO" id="GO:0090071">
    <property type="term" value="P:negative regulation of ribosome biogenesis"/>
    <property type="evidence" value="ECO:0007669"/>
    <property type="project" value="UniProtKB-UniRule"/>
</dbReference>
<gene>
    <name evidence="2" type="primary">rsfS</name>
    <name evidence="3" type="ORF">A2311_03335</name>
</gene>
<comment type="subunit">
    <text evidence="2">Interacts with ribosomal protein uL14 (rplN).</text>
</comment>
<sequence>MRTKVSTEKIVEAVIAAAEAKQAVDLVMVDVRKNSAVTDYIVICSGESTPQIRAIEKAVDDELRKKNIKQFRWEGVTGSGWVILDLGSIVVHVMDESERKYYNLEGLWGKDAIIYHY</sequence>
<evidence type="ECO:0000313" key="4">
    <source>
        <dbReference type="Proteomes" id="UP000178951"/>
    </source>
</evidence>
<dbReference type="STRING" id="1802583.A2311_03335"/>
<comment type="caution">
    <text evidence="3">The sequence shown here is derived from an EMBL/GenBank/DDBJ whole genome shotgun (WGS) entry which is preliminary data.</text>
</comment>
<dbReference type="Pfam" id="PF02410">
    <property type="entry name" value="RsfS"/>
    <property type="match status" value="1"/>
</dbReference>
<dbReference type="EMBL" id="MEUF01000013">
    <property type="protein sequence ID" value="OGC36533.1"/>
    <property type="molecule type" value="Genomic_DNA"/>
</dbReference>
<dbReference type="InterPro" id="IPR004394">
    <property type="entry name" value="Iojap/RsfS/C7orf30"/>
</dbReference>
<organism evidence="3 4">
    <name type="scientific">candidate division WOR-1 bacterium RIFOXYB2_FULL_48_7</name>
    <dbReference type="NCBI Taxonomy" id="1802583"/>
    <lineage>
        <taxon>Bacteria</taxon>
        <taxon>Bacillati</taxon>
        <taxon>Saganbacteria</taxon>
    </lineage>
</organism>
<protein>
    <recommendedName>
        <fullName evidence="2">Ribosomal silencing factor RsfS</fullName>
    </recommendedName>
</protein>
<keyword evidence="2" id="KW-0678">Repressor</keyword>
<dbReference type="Gene3D" id="3.30.460.10">
    <property type="entry name" value="Beta Polymerase, domain 2"/>
    <property type="match status" value="1"/>
</dbReference>
<keyword evidence="2" id="KW-0963">Cytoplasm</keyword>
<dbReference type="GO" id="GO:0043023">
    <property type="term" value="F:ribosomal large subunit binding"/>
    <property type="evidence" value="ECO:0007669"/>
    <property type="project" value="TreeGrafter"/>
</dbReference>
<dbReference type="Proteomes" id="UP000178951">
    <property type="component" value="Unassembled WGS sequence"/>
</dbReference>
<reference evidence="3 4" key="1">
    <citation type="journal article" date="2016" name="Nat. Commun.">
        <title>Thousands of microbial genomes shed light on interconnected biogeochemical processes in an aquifer system.</title>
        <authorList>
            <person name="Anantharaman K."/>
            <person name="Brown C.T."/>
            <person name="Hug L.A."/>
            <person name="Sharon I."/>
            <person name="Castelle C.J."/>
            <person name="Probst A.J."/>
            <person name="Thomas B.C."/>
            <person name="Singh A."/>
            <person name="Wilkins M.J."/>
            <person name="Karaoz U."/>
            <person name="Brodie E.L."/>
            <person name="Williams K.H."/>
            <person name="Hubbard S.S."/>
            <person name="Banfield J.F."/>
        </authorList>
    </citation>
    <scope>NUCLEOTIDE SEQUENCE [LARGE SCALE GENOMIC DNA]</scope>
</reference>
<dbReference type="GO" id="GO:0042256">
    <property type="term" value="P:cytosolic ribosome assembly"/>
    <property type="evidence" value="ECO:0007669"/>
    <property type="project" value="UniProtKB-UniRule"/>
</dbReference>
<dbReference type="SUPFAM" id="SSF81301">
    <property type="entry name" value="Nucleotidyltransferase"/>
    <property type="match status" value="1"/>
</dbReference>
<dbReference type="NCBIfam" id="TIGR00090">
    <property type="entry name" value="rsfS_iojap_ybeB"/>
    <property type="match status" value="1"/>
</dbReference>
<accession>A0A1F4TWV8</accession>
<dbReference type="PANTHER" id="PTHR21043:SF0">
    <property type="entry name" value="MITOCHONDRIAL ASSEMBLY OF RIBOSOMAL LARGE SUBUNIT PROTEIN 1"/>
    <property type="match status" value="1"/>
</dbReference>
<comment type="subcellular location">
    <subcellularLocation>
        <location evidence="2">Cytoplasm</location>
    </subcellularLocation>
</comment>
<dbReference type="GO" id="GO:0005737">
    <property type="term" value="C:cytoplasm"/>
    <property type="evidence" value="ECO:0007669"/>
    <property type="project" value="UniProtKB-SubCell"/>
</dbReference>
<dbReference type="PANTHER" id="PTHR21043">
    <property type="entry name" value="IOJAP SUPERFAMILY ORTHOLOG"/>
    <property type="match status" value="1"/>
</dbReference>
<evidence type="ECO:0000313" key="3">
    <source>
        <dbReference type="EMBL" id="OGC36533.1"/>
    </source>
</evidence>
<keyword evidence="2" id="KW-0810">Translation regulation</keyword>
<name>A0A1F4TWV8_UNCSA</name>
<proteinExistence type="inferred from homology"/>
<dbReference type="AlphaFoldDB" id="A0A1F4TWV8"/>
<evidence type="ECO:0000256" key="1">
    <source>
        <dbReference type="ARBA" id="ARBA00010574"/>
    </source>
</evidence>
<evidence type="ECO:0000256" key="2">
    <source>
        <dbReference type="HAMAP-Rule" id="MF_01477"/>
    </source>
</evidence>
<dbReference type="HAMAP" id="MF_01477">
    <property type="entry name" value="Iojap_RsfS"/>
    <property type="match status" value="1"/>
</dbReference>
<comment type="similarity">
    <text evidence="1 2">Belongs to the Iojap/RsfS family.</text>
</comment>
<dbReference type="InterPro" id="IPR043519">
    <property type="entry name" value="NT_sf"/>
</dbReference>